<reference evidence="10" key="1">
    <citation type="submission" date="2009-12" db="EMBL/GenBank/DDBJ databases">
        <title>Sequence of Clostridiales genomosp. BVAB3 str. UPII9-5.</title>
        <authorList>
            <person name="Madupu R."/>
            <person name="Durkin A.S."/>
            <person name="Torralba M."/>
            <person name="Methe B."/>
            <person name="Sutton G.G."/>
            <person name="Strausberg R.L."/>
            <person name="Nelson K.E."/>
        </authorList>
    </citation>
    <scope>NUCLEOTIDE SEQUENCE [LARGE SCALE GENOMIC DNA]</scope>
    <source>
        <strain evidence="10">W1219</strain>
    </source>
</reference>
<dbReference type="InterPro" id="IPR003838">
    <property type="entry name" value="ABC3_permease_C"/>
</dbReference>
<sequence>MVKNAIAYVSRKKNRTLIVFIILTVVLSCLYACLCITKSSDNLEKSLYKSSNSSVSITKKSANGYFDMNQFKNIQGIKEIQEIVPQYVGLAKPTKAKVVESEQKIKREDLSKDLKNVVSIEATNNTKRNVLFSSGVFTIKEGRSIEKNDRDKILVHEEFAKKNNLKLKDKIDLEFVEMSQNKSIKKTHTFEIIGIFSGKKQEKYTGLSSDFSENTMFVDYESSQKALGVKENNKIVNKLTLFTDSPKSMDEVIKKVKDIGVDWSKYVVAKDNNAFKEALESLGGIKHIIQIMTYAIMVGGIIVLSLILILWLRERIYEIGILLSIGVNKMKIVTQFILELIFISIPATVASLLFGNLVLNQIVGGFISSDNTGTLANNLLNSGSGIDNFITFIQSYGILIVIIAGSVIIASAMILIKKPKEILSRIS</sequence>
<feature type="transmembrane region" description="Helical" evidence="7">
    <location>
        <begin position="389"/>
        <end position="416"/>
    </location>
</feature>
<evidence type="ECO:0000313" key="10">
    <source>
        <dbReference type="Proteomes" id="UP000005017"/>
    </source>
</evidence>
<comment type="subcellular location">
    <subcellularLocation>
        <location evidence="1">Cell membrane</location>
        <topology evidence="1">Multi-pass membrane protein</topology>
    </subcellularLocation>
</comment>
<proteinExistence type="inferred from homology"/>
<evidence type="ECO:0000256" key="7">
    <source>
        <dbReference type="SAM" id="Phobius"/>
    </source>
</evidence>
<dbReference type="Pfam" id="PF02687">
    <property type="entry name" value="FtsX"/>
    <property type="match status" value="1"/>
</dbReference>
<dbReference type="Proteomes" id="UP000005017">
    <property type="component" value="Unassembled WGS sequence"/>
</dbReference>
<dbReference type="EMBL" id="ADFR01000002">
    <property type="protein sequence ID" value="EFC06137.1"/>
    <property type="molecule type" value="Genomic_DNA"/>
</dbReference>
<dbReference type="eggNOG" id="COG0577">
    <property type="taxonomic scope" value="Bacteria"/>
</dbReference>
<evidence type="ECO:0000256" key="3">
    <source>
        <dbReference type="ARBA" id="ARBA00022475"/>
    </source>
</evidence>
<evidence type="ECO:0000259" key="8">
    <source>
        <dbReference type="Pfam" id="PF02687"/>
    </source>
</evidence>
<accession>D2MM61</accession>
<organism evidence="9 10">
    <name type="scientific">Bulleidia extructa W1219</name>
    <dbReference type="NCBI Taxonomy" id="679192"/>
    <lineage>
        <taxon>Bacteria</taxon>
        <taxon>Bacillati</taxon>
        <taxon>Bacillota</taxon>
        <taxon>Erysipelotrichia</taxon>
        <taxon>Erysipelotrichales</taxon>
        <taxon>Erysipelotrichaceae</taxon>
        <taxon>Bulleidia</taxon>
    </lineage>
</organism>
<keyword evidence="4 7" id="KW-0812">Transmembrane</keyword>
<dbReference type="PROSITE" id="PS51257">
    <property type="entry name" value="PROKAR_LIPOPROTEIN"/>
    <property type="match status" value="1"/>
</dbReference>
<dbReference type="STRING" id="679192.HMPREF9013_0832"/>
<dbReference type="GO" id="GO:0044874">
    <property type="term" value="P:lipoprotein localization to outer membrane"/>
    <property type="evidence" value="ECO:0007669"/>
    <property type="project" value="TreeGrafter"/>
</dbReference>
<keyword evidence="6 7" id="KW-0472">Membrane</keyword>
<dbReference type="InterPro" id="IPR051447">
    <property type="entry name" value="Lipoprotein-release_system"/>
</dbReference>
<dbReference type="RefSeq" id="WP_006626482.1">
    <property type="nucleotide sequence ID" value="NZ_ADFR01000002.1"/>
</dbReference>
<feature type="domain" description="ABC3 transporter permease C-terminal" evidence="8">
    <location>
        <begin position="292"/>
        <end position="415"/>
    </location>
</feature>
<keyword evidence="10" id="KW-1185">Reference proteome</keyword>
<evidence type="ECO:0000256" key="6">
    <source>
        <dbReference type="ARBA" id="ARBA00023136"/>
    </source>
</evidence>
<evidence type="ECO:0000256" key="2">
    <source>
        <dbReference type="ARBA" id="ARBA00005236"/>
    </source>
</evidence>
<keyword evidence="3" id="KW-1003">Cell membrane</keyword>
<dbReference type="OrthoDB" id="9812886at2"/>
<evidence type="ECO:0000313" key="9">
    <source>
        <dbReference type="EMBL" id="EFC06137.1"/>
    </source>
</evidence>
<evidence type="ECO:0000256" key="4">
    <source>
        <dbReference type="ARBA" id="ARBA00022692"/>
    </source>
</evidence>
<dbReference type="PANTHER" id="PTHR30489:SF0">
    <property type="entry name" value="LIPOPROTEIN-RELEASING SYSTEM TRANSMEMBRANE PROTEIN LOLE"/>
    <property type="match status" value="1"/>
</dbReference>
<evidence type="ECO:0000256" key="1">
    <source>
        <dbReference type="ARBA" id="ARBA00004651"/>
    </source>
</evidence>
<name>D2MM61_9FIRM</name>
<comment type="caution">
    <text evidence="9">The sequence shown here is derived from an EMBL/GenBank/DDBJ whole genome shotgun (WGS) entry which is preliminary data.</text>
</comment>
<dbReference type="AlphaFoldDB" id="D2MM61"/>
<dbReference type="PANTHER" id="PTHR30489">
    <property type="entry name" value="LIPOPROTEIN-RELEASING SYSTEM TRANSMEMBRANE PROTEIN LOLE"/>
    <property type="match status" value="1"/>
</dbReference>
<evidence type="ECO:0000256" key="5">
    <source>
        <dbReference type="ARBA" id="ARBA00022989"/>
    </source>
</evidence>
<keyword evidence="5 7" id="KW-1133">Transmembrane helix</keyword>
<dbReference type="GO" id="GO:0098797">
    <property type="term" value="C:plasma membrane protein complex"/>
    <property type="evidence" value="ECO:0007669"/>
    <property type="project" value="TreeGrafter"/>
</dbReference>
<feature type="transmembrane region" description="Helical" evidence="7">
    <location>
        <begin position="291"/>
        <end position="312"/>
    </location>
</feature>
<comment type="similarity">
    <text evidence="2">Belongs to the ABC-4 integral membrane protein family. LolC/E subfamily.</text>
</comment>
<gene>
    <name evidence="9" type="ORF">HMPREF9013_0832</name>
</gene>
<protein>
    <submittedName>
        <fullName evidence="9">Efflux ABC transporter, permease protein</fullName>
    </submittedName>
</protein>
<feature type="transmembrane region" description="Helical" evidence="7">
    <location>
        <begin position="332"/>
        <end position="354"/>
    </location>
</feature>